<comment type="caution">
    <text evidence="15">The sequence shown here is derived from an EMBL/GenBank/DDBJ whole genome shotgun (WGS) entry which is preliminary data.</text>
</comment>
<dbReference type="GO" id="GO:0016491">
    <property type="term" value="F:oxidoreductase activity"/>
    <property type="evidence" value="ECO:0007669"/>
    <property type="project" value="InterPro"/>
</dbReference>
<evidence type="ECO:0000256" key="9">
    <source>
        <dbReference type="ARBA" id="ARBA00023316"/>
    </source>
</evidence>
<feature type="domain" description="Mur ligase central" evidence="14">
    <location>
        <begin position="109"/>
        <end position="295"/>
    </location>
</feature>
<dbReference type="Pfam" id="PF02875">
    <property type="entry name" value="Mur_ligase_C"/>
    <property type="match status" value="1"/>
</dbReference>
<dbReference type="SUPFAM" id="SSF53244">
    <property type="entry name" value="MurD-like peptide ligases, peptide-binding domain"/>
    <property type="match status" value="1"/>
</dbReference>
<keyword evidence="5 10" id="KW-0067">ATP-binding</keyword>
<organism evidence="15 16">
    <name type="scientific">Kribbella amoyensis</name>
    <dbReference type="NCBI Taxonomy" id="996641"/>
    <lineage>
        <taxon>Bacteria</taxon>
        <taxon>Bacillati</taxon>
        <taxon>Actinomycetota</taxon>
        <taxon>Actinomycetes</taxon>
        <taxon>Propionibacteriales</taxon>
        <taxon>Kribbellaceae</taxon>
        <taxon>Kribbella</taxon>
    </lineage>
</organism>
<dbReference type="GO" id="GO:0005524">
    <property type="term" value="F:ATP binding"/>
    <property type="evidence" value="ECO:0007669"/>
    <property type="project" value="UniProtKB-UniRule"/>
</dbReference>
<evidence type="ECO:0000256" key="4">
    <source>
        <dbReference type="ARBA" id="ARBA00022741"/>
    </source>
</evidence>
<feature type="domain" description="Mur ligase C-terminal" evidence="13">
    <location>
        <begin position="319"/>
        <end position="446"/>
    </location>
</feature>
<evidence type="ECO:0000256" key="3">
    <source>
        <dbReference type="ARBA" id="ARBA00022618"/>
    </source>
</evidence>
<evidence type="ECO:0000259" key="14">
    <source>
        <dbReference type="Pfam" id="PF08245"/>
    </source>
</evidence>
<dbReference type="RefSeq" id="WP_145810072.1">
    <property type="nucleotide sequence ID" value="NZ_VIVK01000001.1"/>
</dbReference>
<dbReference type="InterPro" id="IPR000713">
    <property type="entry name" value="Mur_ligase_N"/>
</dbReference>
<sequence length="464" mass="48323">MIGVSCGQIAAAVGGELAGVEPAAVVDAAVVRDSREIVPGGLFVALPGEHVDGHDFVPAVTAAGATVSLTTRPVDGCPCIVVADTQAALGELARFVVAQLPDLTVIGLTGSQGKTSTKDLIAQLVRPYGATVAPEGSFNNELGHPLTALQADRETRFLVAEMGARNRGDVAYLCRITPPKVGLVLNVGHSHIGKFGSQDAIAQAKGEMIENVRPGGTAILNADDPRVVAMASRTEQRILTFGEAAGADVRASDLALDAEGRPSFTLHVGEFSSRIQLQLIGEHHVANALAAAAVALAVGLTPEQLADGLNSAGRISQARMELIERSDGVTVINDAYNANPESMRAALKALIAIGRAREARTWAVLGEMLELGDTSSEEHDAVGRLAVRLDVNRLIAVGEGAKPIHLGASLEGSWGNESAYVPTIDEALELLRKELRSGDVVLVKSSKAARLRSLADALVEEDAQ</sequence>
<keyword evidence="3 10" id="KW-0132">Cell division</keyword>
<keyword evidence="9 10" id="KW-0961">Cell wall biogenesis/degradation</keyword>
<dbReference type="InterPro" id="IPR005863">
    <property type="entry name" value="UDP-N-AcMur_synth"/>
</dbReference>
<dbReference type="EC" id="6.3.2.10" evidence="10 11"/>
<dbReference type="Pfam" id="PF01225">
    <property type="entry name" value="Mur_ligase"/>
    <property type="match status" value="1"/>
</dbReference>
<comment type="subcellular location">
    <subcellularLocation>
        <location evidence="10 11">Cytoplasm</location>
    </subcellularLocation>
</comment>
<dbReference type="InterPro" id="IPR051046">
    <property type="entry name" value="MurCDEF_CellWall_CoF430Synth"/>
</dbReference>
<dbReference type="InterPro" id="IPR013221">
    <property type="entry name" value="Mur_ligase_cen"/>
</dbReference>
<evidence type="ECO:0000256" key="2">
    <source>
        <dbReference type="ARBA" id="ARBA00022598"/>
    </source>
</evidence>
<dbReference type="EMBL" id="VIVK01000001">
    <property type="protein sequence ID" value="TWD83485.1"/>
    <property type="molecule type" value="Genomic_DNA"/>
</dbReference>
<keyword evidence="8 10" id="KW-0131">Cell cycle</keyword>
<dbReference type="InterPro" id="IPR036615">
    <property type="entry name" value="Mur_ligase_C_dom_sf"/>
</dbReference>
<proteinExistence type="inferred from homology"/>
<keyword evidence="16" id="KW-1185">Reference proteome</keyword>
<feature type="binding site" evidence="10">
    <location>
        <begin position="110"/>
        <end position="116"/>
    </location>
    <ligand>
        <name>ATP</name>
        <dbReference type="ChEBI" id="CHEBI:30616"/>
    </ligand>
</feature>
<dbReference type="HAMAP" id="MF_02019">
    <property type="entry name" value="MurF"/>
    <property type="match status" value="1"/>
</dbReference>
<comment type="similarity">
    <text evidence="10">Belongs to the MurCDEF family. MurF subfamily.</text>
</comment>
<dbReference type="GO" id="GO:0051301">
    <property type="term" value="P:cell division"/>
    <property type="evidence" value="ECO:0007669"/>
    <property type="project" value="UniProtKB-KW"/>
</dbReference>
<dbReference type="AlphaFoldDB" id="A0A561BX75"/>
<evidence type="ECO:0000256" key="10">
    <source>
        <dbReference type="HAMAP-Rule" id="MF_02019"/>
    </source>
</evidence>
<dbReference type="NCBIfam" id="TIGR01143">
    <property type="entry name" value="murF"/>
    <property type="match status" value="1"/>
</dbReference>
<dbReference type="PANTHER" id="PTHR43024">
    <property type="entry name" value="UDP-N-ACETYLMURAMOYL-TRIPEPTIDE--D-ALANYL-D-ALANINE LIGASE"/>
    <property type="match status" value="1"/>
</dbReference>
<reference evidence="15 16" key="1">
    <citation type="submission" date="2019-06" db="EMBL/GenBank/DDBJ databases">
        <title>Sequencing the genomes of 1000 actinobacteria strains.</title>
        <authorList>
            <person name="Klenk H.-P."/>
        </authorList>
    </citation>
    <scope>NUCLEOTIDE SEQUENCE [LARGE SCALE GENOMIC DNA]</scope>
    <source>
        <strain evidence="15 16">DSM 24683</strain>
    </source>
</reference>
<comment type="function">
    <text evidence="10 11">Involved in cell wall formation. Catalyzes the final step in the synthesis of UDP-N-acetylmuramoyl-pentapeptide, the precursor of murein.</text>
</comment>
<dbReference type="GO" id="GO:0008360">
    <property type="term" value="P:regulation of cell shape"/>
    <property type="evidence" value="ECO:0007669"/>
    <property type="project" value="UniProtKB-KW"/>
</dbReference>
<dbReference type="UniPathway" id="UPA00219"/>
<dbReference type="GO" id="GO:0005737">
    <property type="term" value="C:cytoplasm"/>
    <property type="evidence" value="ECO:0007669"/>
    <property type="project" value="UniProtKB-SubCell"/>
</dbReference>
<comment type="pathway">
    <text evidence="10 11">Cell wall biogenesis; peptidoglycan biosynthesis.</text>
</comment>
<dbReference type="Gene3D" id="3.40.1390.10">
    <property type="entry name" value="MurE/MurF, N-terminal domain"/>
    <property type="match status" value="1"/>
</dbReference>
<evidence type="ECO:0000259" key="13">
    <source>
        <dbReference type="Pfam" id="PF02875"/>
    </source>
</evidence>
<keyword evidence="1 10" id="KW-0963">Cytoplasm</keyword>
<dbReference type="Gene3D" id="3.90.190.20">
    <property type="entry name" value="Mur ligase, C-terminal domain"/>
    <property type="match status" value="1"/>
</dbReference>
<dbReference type="PANTHER" id="PTHR43024:SF1">
    <property type="entry name" value="UDP-N-ACETYLMURAMOYL-TRIPEPTIDE--D-ALANYL-D-ALANINE LIGASE"/>
    <property type="match status" value="1"/>
</dbReference>
<dbReference type="GO" id="GO:0008766">
    <property type="term" value="F:UDP-N-acetylmuramoylalanyl-D-glutamyl-2,6-diaminopimelate-D-alanyl-D-alanine ligase activity"/>
    <property type="evidence" value="ECO:0007669"/>
    <property type="project" value="RHEA"/>
</dbReference>
<dbReference type="GO" id="GO:0009252">
    <property type="term" value="P:peptidoglycan biosynthetic process"/>
    <property type="evidence" value="ECO:0007669"/>
    <property type="project" value="UniProtKB-UniRule"/>
</dbReference>
<evidence type="ECO:0000256" key="11">
    <source>
        <dbReference type="RuleBase" id="RU004136"/>
    </source>
</evidence>
<evidence type="ECO:0000256" key="7">
    <source>
        <dbReference type="ARBA" id="ARBA00022984"/>
    </source>
</evidence>
<keyword evidence="6 10" id="KW-0133">Cell shape</keyword>
<dbReference type="GO" id="GO:0071555">
    <property type="term" value="P:cell wall organization"/>
    <property type="evidence" value="ECO:0007669"/>
    <property type="project" value="UniProtKB-KW"/>
</dbReference>
<dbReference type="OrthoDB" id="9800958at2"/>
<dbReference type="Pfam" id="PF08245">
    <property type="entry name" value="Mur_ligase_M"/>
    <property type="match status" value="1"/>
</dbReference>
<evidence type="ECO:0000313" key="16">
    <source>
        <dbReference type="Proteomes" id="UP000318380"/>
    </source>
</evidence>
<dbReference type="Proteomes" id="UP000318380">
    <property type="component" value="Unassembled WGS sequence"/>
</dbReference>
<evidence type="ECO:0000256" key="1">
    <source>
        <dbReference type="ARBA" id="ARBA00022490"/>
    </source>
</evidence>
<protein>
    <recommendedName>
        <fullName evidence="10 11">UDP-N-acetylmuramoyl-tripeptide--D-alanyl-D-alanine ligase</fullName>
        <ecNumber evidence="10 11">6.3.2.10</ecNumber>
    </recommendedName>
    <alternativeName>
        <fullName evidence="10">D-alanyl-D-alanine-adding enzyme</fullName>
    </alternativeName>
</protein>
<dbReference type="InterPro" id="IPR035911">
    <property type="entry name" value="MurE/MurF_N"/>
</dbReference>
<dbReference type="Gene3D" id="3.40.1190.10">
    <property type="entry name" value="Mur-like, catalytic domain"/>
    <property type="match status" value="1"/>
</dbReference>
<evidence type="ECO:0000259" key="12">
    <source>
        <dbReference type="Pfam" id="PF01225"/>
    </source>
</evidence>
<evidence type="ECO:0000256" key="5">
    <source>
        <dbReference type="ARBA" id="ARBA00022840"/>
    </source>
</evidence>
<keyword evidence="2 10" id="KW-0436">Ligase</keyword>
<feature type="domain" description="Mur ligase N-terminal catalytic" evidence="12">
    <location>
        <begin position="33"/>
        <end position="74"/>
    </location>
</feature>
<dbReference type="InterPro" id="IPR036565">
    <property type="entry name" value="Mur-like_cat_sf"/>
</dbReference>
<dbReference type="SUPFAM" id="SSF63418">
    <property type="entry name" value="MurE/MurF N-terminal domain"/>
    <property type="match status" value="1"/>
</dbReference>
<comment type="catalytic activity">
    <reaction evidence="10 11">
        <text>D-alanyl-D-alanine + UDP-N-acetyl-alpha-D-muramoyl-L-alanyl-gamma-D-glutamyl-meso-2,6-diaminopimelate + ATP = UDP-N-acetyl-alpha-D-muramoyl-L-alanyl-gamma-D-glutamyl-meso-2,6-diaminopimeloyl-D-alanyl-D-alanine + ADP + phosphate + H(+)</text>
        <dbReference type="Rhea" id="RHEA:28374"/>
        <dbReference type="ChEBI" id="CHEBI:15378"/>
        <dbReference type="ChEBI" id="CHEBI:30616"/>
        <dbReference type="ChEBI" id="CHEBI:43474"/>
        <dbReference type="ChEBI" id="CHEBI:57822"/>
        <dbReference type="ChEBI" id="CHEBI:61386"/>
        <dbReference type="ChEBI" id="CHEBI:83905"/>
        <dbReference type="ChEBI" id="CHEBI:456216"/>
        <dbReference type="EC" id="6.3.2.10"/>
    </reaction>
</comment>
<evidence type="ECO:0000256" key="6">
    <source>
        <dbReference type="ARBA" id="ARBA00022960"/>
    </source>
</evidence>
<dbReference type="SUPFAM" id="SSF53623">
    <property type="entry name" value="MurD-like peptide ligases, catalytic domain"/>
    <property type="match status" value="1"/>
</dbReference>
<name>A0A561BX75_9ACTN</name>
<dbReference type="InterPro" id="IPR018170">
    <property type="entry name" value="Aldo/ket_reductase_CS"/>
</dbReference>
<accession>A0A561BX75</accession>
<keyword evidence="7 10" id="KW-0573">Peptidoglycan synthesis</keyword>
<dbReference type="PROSITE" id="PS00063">
    <property type="entry name" value="ALDOKETO_REDUCTASE_3"/>
    <property type="match status" value="1"/>
</dbReference>
<dbReference type="GO" id="GO:0047480">
    <property type="term" value="F:UDP-N-acetylmuramoyl-tripeptide-D-alanyl-D-alanine ligase activity"/>
    <property type="evidence" value="ECO:0007669"/>
    <property type="project" value="UniProtKB-UniRule"/>
</dbReference>
<gene>
    <name evidence="10" type="primary">murF</name>
    <name evidence="15" type="ORF">FB561_4648</name>
</gene>
<evidence type="ECO:0000313" key="15">
    <source>
        <dbReference type="EMBL" id="TWD83485.1"/>
    </source>
</evidence>
<keyword evidence="4 10" id="KW-0547">Nucleotide-binding</keyword>
<dbReference type="InterPro" id="IPR004101">
    <property type="entry name" value="Mur_ligase_C"/>
</dbReference>
<evidence type="ECO:0000256" key="8">
    <source>
        <dbReference type="ARBA" id="ARBA00023306"/>
    </source>
</evidence>